<evidence type="ECO:0000259" key="4">
    <source>
        <dbReference type="Pfam" id="PF09375"/>
    </source>
</evidence>
<feature type="domain" description="Imelysin-like" evidence="4">
    <location>
        <begin position="46"/>
        <end position="275"/>
    </location>
</feature>
<accession>I5BZG0</accession>
<comment type="caution">
    <text evidence="5">The sequence shown here is derived from an EMBL/GenBank/DDBJ whole genome shotgun (WGS) entry which is preliminary data.</text>
</comment>
<sequence>METFDACPSFPICLILCLSAIPAFAQDTPDMIAPDIGSRVVEGYVTPALTRFRETSGALSEALEKACSGTPEDDLNAVHAGFANTLSAFAHVSVLRFGPLVAENRFERIFFWPDPRGVTLRQVQGLLASEEPLPDDLTSQSVALQGLPSLDYVLFGAGGDALPTDARRCAYAEAISANIADLAAELEEAWAEGTSFRAAFTAPAADRDPYRSSAEVAGEIVKAAGTALEFARNAELLPALGKTVEKARGKRAPFWRSGHTFAFAAAQIEGVQKLIAAAGFVDGPSDLVNIYGRGMDFDLSHAREAVLAVETAPEEAFSEEPDRGRISYATIAMEGAKHTLNGELSGALGLVMGFNALDGD</sequence>
<organism evidence="5 6">
    <name type="scientific">Nitratireductor aquibiodomus RA22</name>
    <dbReference type="NCBI Taxonomy" id="1189611"/>
    <lineage>
        <taxon>Bacteria</taxon>
        <taxon>Pseudomonadati</taxon>
        <taxon>Pseudomonadota</taxon>
        <taxon>Alphaproteobacteria</taxon>
        <taxon>Hyphomicrobiales</taxon>
        <taxon>Phyllobacteriaceae</taxon>
        <taxon>Nitratireductor</taxon>
    </lineage>
</organism>
<name>I5BZG0_9HYPH</name>
<feature type="signal peptide" evidence="3">
    <location>
        <begin position="1"/>
        <end position="25"/>
    </location>
</feature>
<dbReference type="CDD" id="cd14659">
    <property type="entry name" value="Imelysin-like_IPPA"/>
    <property type="match status" value="1"/>
</dbReference>
<feature type="chain" id="PRO_5003699820" description="Imelysin-like domain-containing protein" evidence="3">
    <location>
        <begin position="26"/>
        <end position="360"/>
    </location>
</feature>
<reference evidence="5 6" key="1">
    <citation type="journal article" date="2012" name="J. Bacteriol.">
        <title>Genome Sequence of Nitratireductor aquibiodomus Strain RA22.</title>
        <authorList>
            <person name="Singh A."/>
            <person name="Jangir P.K."/>
            <person name="Kumari C."/>
            <person name="Sharma R."/>
        </authorList>
    </citation>
    <scope>NUCLEOTIDE SEQUENCE [LARGE SCALE GENOMIC DNA]</scope>
    <source>
        <strain evidence="5 6">RA22</strain>
    </source>
</reference>
<evidence type="ECO:0000313" key="6">
    <source>
        <dbReference type="Proteomes" id="UP000004622"/>
    </source>
</evidence>
<dbReference type="Pfam" id="PF09375">
    <property type="entry name" value="Peptidase_M75"/>
    <property type="match status" value="1"/>
</dbReference>
<proteinExistence type="predicted"/>
<dbReference type="EMBL" id="AJXZ01000024">
    <property type="protein sequence ID" value="EIM74962.1"/>
    <property type="molecule type" value="Genomic_DNA"/>
</dbReference>
<dbReference type="InterPro" id="IPR038352">
    <property type="entry name" value="Imelysin_sf"/>
</dbReference>
<dbReference type="Gene3D" id="1.20.1420.20">
    <property type="entry name" value="M75 peptidase, HXXE motif"/>
    <property type="match status" value="1"/>
</dbReference>
<evidence type="ECO:0000256" key="1">
    <source>
        <dbReference type="ARBA" id="ARBA00004196"/>
    </source>
</evidence>
<dbReference type="InterPro" id="IPR034984">
    <property type="entry name" value="Imelysin-like_IPPA"/>
</dbReference>
<dbReference type="InterPro" id="IPR018976">
    <property type="entry name" value="Imelysin-like"/>
</dbReference>
<keyword evidence="2 3" id="KW-0732">Signal</keyword>
<gene>
    <name evidence="5" type="ORF">A33O_10129</name>
</gene>
<dbReference type="RefSeq" id="WP_007008470.1">
    <property type="nucleotide sequence ID" value="NZ_AJXZ01000024.1"/>
</dbReference>
<dbReference type="PATRIC" id="fig|1189611.3.peg.2058"/>
<comment type="subcellular location">
    <subcellularLocation>
        <location evidence="1">Cell envelope</location>
    </subcellularLocation>
</comment>
<dbReference type="STRING" id="204799.GCA_001696575_04190"/>
<evidence type="ECO:0000313" key="5">
    <source>
        <dbReference type="EMBL" id="EIM74962.1"/>
    </source>
</evidence>
<protein>
    <recommendedName>
        <fullName evidence="4">Imelysin-like domain-containing protein</fullName>
    </recommendedName>
</protein>
<evidence type="ECO:0000256" key="3">
    <source>
        <dbReference type="SAM" id="SignalP"/>
    </source>
</evidence>
<evidence type="ECO:0000256" key="2">
    <source>
        <dbReference type="ARBA" id="ARBA00022729"/>
    </source>
</evidence>
<dbReference type="AlphaFoldDB" id="I5BZG0"/>
<dbReference type="OrthoDB" id="5729110at2"/>
<dbReference type="GO" id="GO:0030313">
    <property type="term" value="C:cell envelope"/>
    <property type="evidence" value="ECO:0007669"/>
    <property type="project" value="UniProtKB-SubCell"/>
</dbReference>
<dbReference type="Proteomes" id="UP000004622">
    <property type="component" value="Unassembled WGS sequence"/>
</dbReference>